<dbReference type="GO" id="GO:0016853">
    <property type="term" value="F:isomerase activity"/>
    <property type="evidence" value="ECO:0007669"/>
    <property type="project" value="UniProtKB-KW"/>
</dbReference>
<comment type="similarity">
    <text evidence="1">Belongs to the NAD(P)-dependent epimerase/dehydratase family.</text>
</comment>
<dbReference type="CDD" id="cd05266">
    <property type="entry name" value="SDR_a4"/>
    <property type="match status" value="1"/>
</dbReference>
<dbReference type="PANTHER" id="PTHR43574">
    <property type="entry name" value="EPIMERASE-RELATED"/>
    <property type="match status" value="1"/>
</dbReference>
<dbReference type="OMA" id="MGDYFDL"/>
<dbReference type="Gene3D" id="3.40.50.720">
    <property type="entry name" value="NAD(P)-binding Rossmann-like Domain"/>
    <property type="match status" value="1"/>
</dbReference>
<keyword evidence="2" id="KW-0520">NAD</keyword>
<organism evidence="5 6">
    <name type="scientific">Oryza sativa subsp. indica</name>
    <name type="common">Rice</name>
    <dbReference type="NCBI Taxonomy" id="39946"/>
    <lineage>
        <taxon>Eukaryota</taxon>
        <taxon>Viridiplantae</taxon>
        <taxon>Streptophyta</taxon>
        <taxon>Embryophyta</taxon>
        <taxon>Tracheophyta</taxon>
        <taxon>Spermatophyta</taxon>
        <taxon>Magnoliopsida</taxon>
        <taxon>Liliopsida</taxon>
        <taxon>Poales</taxon>
        <taxon>Poaceae</taxon>
        <taxon>BOP clade</taxon>
        <taxon>Oryzoideae</taxon>
        <taxon>Oryzeae</taxon>
        <taxon>Oryzinae</taxon>
        <taxon>Oryza</taxon>
        <taxon>Oryza sativa</taxon>
    </lineage>
</organism>
<reference evidence="5 6" key="1">
    <citation type="journal article" date="2005" name="PLoS Biol.">
        <title>The genomes of Oryza sativa: a history of duplications.</title>
        <authorList>
            <person name="Yu J."/>
            <person name="Wang J."/>
            <person name="Lin W."/>
            <person name="Li S."/>
            <person name="Li H."/>
            <person name="Zhou J."/>
            <person name="Ni P."/>
            <person name="Dong W."/>
            <person name="Hu S."/>
            <person name="Zeng C."/>
            <person name="Zhang J."/>
            <person name="Zhang Y."/>
            <person name="Li R."/>
            <person name="Xu Z."/>
            <person name="Li S."/>
            <person name="Li X."/>
            <person name="Zheng H."/>
            <person name="Cong L."/>
            <person name="Lin L."/>
            <person name="Yin J."/>
            <person name="Geng J."/>
            <person name="Li G."/>
            <person name="Shi J."/>
            <person name="Liu J."/>
            <person name="Lv H."/>
            <person name="Li J."/>
            <person name="Wang J."/>
            <person name="Deng Y."/>
            <person name="Ran L."/>
            <person name="Shi X."/>
            <person name="Wang X."/>
            <person name="Wu Q."/>
            <person name="Li C."/>
            <person name="Ren X."/>
            <person name="Wang J."/>
            <person name="Wang X."/>
            <person name="Li D."/>
            <person name="Liu D."/>
            <person name="Zhang X."/>
            <person name="Ji Z."/>
            <person name="Zhao W."/>
            <person name="Sun Y."/>
            <person name="Zhang Z."/>
            <person name="Bao J."/>
            <person name="Han Y."/>
            <person name="Dong L."/>
            <person name="Ji J."/>
            <person name="Chen P."/>
            <person name="Wu S."/>
            <person name="Liu J."/>
            <person name="Xiao Y."/>
            <person name="Bu D."/>
            <person name="Tan J."/>
            <person name="Yang L."/>
            <person name="Ye C."/>
            <person name="Zhang J."/>
            <person name="Xu J."/>
            <person name="Zhou Y."/>
            <person name="Yu Y."/>
            <person name="Zhang B."/>
            <person name="Zhuang S."/>
            <person name="Wei H."/>
            <person name="Liu B."/>
            <person name="Lei M."/>
            <person name="Yu H."/>
            <person name="Li Y."/>
            <person name="Xu H."/>
            <person name="Wei S."/>
            <person name="He X."/>
            <person name="Fang L."/>
            <person name="Zhang Z."/>
            <person name="Zhang Y."/>
            <person name="Huang X."/>
            <person name="Su Z."/>
            <person name="Tong W."/>
            <person name="Li J."/>
            <person name="Tong Z."/>
            <person name="Li S."/>
            <person name="Ye J."/>
            <person name="Wang L."/>
            <person name="Fang L."/>
            <person name="Lei T."/>
            <person name="Chen C."/>
            <person name="Chen H."/>
            <person name="Xu Z."/>
            <person name="Li H."/>
            <person name="Huang H."/>
            <person name="Zhang F."/>
            <person name="Xu H."/>
            <person name="Li N."/>
            <person name="Zhao C."/>
            <person name="Li S."/>
            <person name="Dong L."/>
            <person name="Huang Y."/>
            <person name="Li L."/>
            <person name="Xi Y."/>
            <person name="Qi Q."/>
            <person name="Li W."/>
            <person name="Zhang B."/>
            <person name="Hu W."/>
            <person name="Zhang Y."/>
            <person name="Tian X."/>
            <person name="Jiao Y."/>
            <person name="Liang X."/>
            <person name="Jin J."/>
            <person name="Gao L."/>
            <person name="Zheng W."/>
            <person name="Hao B."/>
            <person name="Liu S."/>
            <person name="Wang W."/>
            <person name="Yuan L."/>
            <person name="Cao M."/>
            <person name="McDermott J."/>
            <person name="Samudrala R."/>
            <person name="Wang J."/>
            <person name="Wong G.K."/>
            <person name="Yang H."/>
        </authorList>
    </citation>
    <scope>NUCLEOTIDE SEQUENCE [LARGE SCALE GENOMIC DNA]</scope>
    <source>
        <strain evidence="6">cv. 93-11</strain>
    </source>
</reference>
<proteinExistence type="inferred from homology"/>
<keyword evidence="3" id="KW-0413">Isomerase</keyword>
<accession>A2WN40</accession>
<dbReference type="Gramene" id="BGIOSGA003194-TA">
    <property type="protein sequence ID" value="BGIOSGA003194-PA"/>
    <property type="gene ID" value="BGIOSGA003194"/>
</dbReference>
<dbReference type="HOGENOM" id="CLU_007383_11_3_1"/>
<dbReference type="EMBL" id="CM000126">
    <property type="protein sequence ID" value="EAY73386.1"/>
    <property type="molecule type" value="Genomic_DNA"/>
</dbReference>
<evidence type="ECO:0000313" key="5">
    <source>
        <dbReference type="EMBL" id="EAY73386.1"/>
    </source>
</evidence>
<dbReference type="STRING" id="39946.A2WN40"/>
<keyword evidence="6" id="KW-1185">Reference proteome</keyword>
<sequence length="363" mass="39794">MALPRGVRSPKPMAAAAASASPPQPRPGHMLVLGTGFVGRYVSQRLLAQGWRVSGTCTSPAKKTELEMLGMDASVFDATSSRCCFFFFFLLFLFFVPSESDKSPVLVLVPFSLTNLRSLQDATHLLISIPPIPGIGDPLLSSHSNLQTTLSNSNLQWLCYLSSTSVYGDCGGAWVDEDHTVNPKTESVKLRYAAEKGWLNVIDDLDLSAFVFRLGGIYGPGRSAVDTIAKSKSLSRRQKSRESKQYTARIHVADICQAILASMSIRSARRIYNVVDDDPAPRSEVFAFARSLVERKHPGLIMDSVVLPATQDRIVAAEKRVSNARLKEELGVKLLHPTYKSGLQSILDSWSVESSFSNRNVDV</sequence>
<evidence type="ECO:0000256" key="4">
    <source>
        <dbReference type="SAM" id="MobiDB-lite"/>
    </source>
</evidence>
<gene>
    <name evidence="5" type="ORF">OsI_01268</name>
</gene>
<feature type="region of interest" description="Disordered" evidence="4">
    <location>
        <begin position="1"/>
        <end position="27"/>
    </location>
</feature>
<name>A2WN40_ORYSI</name>
<evidence type="ECO:0000313" key="6">
    <source>
        <dbReference type="Proteomes" id="UP000007015"/>
    </source>
</evidence>
<evidence type="ECO:0000256" key="2">
    <source>
        <dbReference type="ARBA" id="ARBA00023027"/>
    </source>
</evidence>
<evidence type="ECO:0008006" key="7">
    <source>
        <dbReference type="Google" id="ProtNLM"/>
    </source>
</evidence>
<dbReference type="Proteomes" id="UP000007015">
    <property type="component" value="Chromosome 1"/>
</dbReference>
<dbReference type="InterPro" id="IPR036291">
    <property type="entry name" value="NAD(P)-bd_dom_sf"/>
</dbReference>
<evidence type="ECO:0000256" key="3">
    <source>
        <dbReference type="ARBA" id="ARBA00023235"/>
    </source>
</evidence>
<evidence type="ECO:0000256" key="1">
    <source>
        <dbReference type="ARBA" id="ARBA00007637"/>
    </source>
</evidence>
<dbReference type="SUPFAM" id="SSF51735">
    <property type="entry name" value="NAD(P)-binding Rossmann-fold domains"/>
    <property type="match status" value="1"/>
</dbReference>
<protein>
    <recommendedName>
        <fullName evidence="7">NAD-dependent epimerase/dehydratase domain-containing protein</fullName>
    </recommendedName>
</protein>
<feature type="compositionally biased region" description="Low complexity" evidence="4">
    <location>
        <begin position="9"/>
        <end position="21"/>
    </location>
</feature>
<dbReference type="AlphaFoldDB" id="A2WN40"/>